<protein>
    <recommendedName>
        <fullName evidence="2">DUF1468 domain-containing protein</fullName>
    </recommendedName>
</protein>
<keyword evidence="4" id="KW-1185">Reference proteome</keyword>
<feature type="transmembrane region" description="Helical" evidence="1">
    <location>
        <begin position="132"/>
        <end position="154"/>
    </location>
</feature>
<accession>A0ABQ2KN96</accession>
<dbReference type="Pfam" id="PF07331">
    <property type="entry name" value="TctB"/>
    <property type="match status" value="1"/>
</dbReference>
<dbReference type="RefSeq" id="WP_188717771.1">
    <property type="nucleotide sequence ID" value="NZ_BAABBD010000002.1"/>
</dbReference>
<gene>
    <name evidence="3" type="ORF">GCM10010968_17380</name>
</gene>
<feature type="transmembrane region" description="Helical" evidence="1">
    <location>
        <begin position="108"/>
        <end position="125"/>
    </location>
</feature>
<dbReference type="InterPro" id="IPR009936">
    <property type="entry name" value="DUF1468"/>
</dbReference>
<comment type="caution">
    <text evidence="3">The sequence shown here is derived from an EMBL/GenBank/DDBJ whole genome shotgun (WGS) entry which is preliminary data.</text>
</comment>
<name>A0ABQ2KN96_9MICO</name>
<reference evidence="4" key="1">
    <citation type="journal article" date="2019" name="Int. J. Syst. Evol. Microbiol.">
        <title>The Global Catalogue of Microorganisms (GCM) 10K type strain sequencing project: providing services to taxonomists for standard genome sequencing and annotation.</title>
        <authorList>
            <consortium name="The Broad Institute Genomics Platform"/>
            <consortium name="The Broad Institute Genome Sequencing Center for Infectious Disease"/>
            <person name="Wu L."/>
            <person name="Ma J."/>
        </authorList>
    </citation>
    <scope>NUCLEOTIDE SEQUENCE [LARGE SCALE GENOMIC DNA]</scope>
    <source>
        <strain evidence="4">CGMCC 1.6960</strain>
    </source>
</reference>
<proteinExistence type="predicted"/>
<keyword evidence="1" id="KW-0812">Transmembrane</keyword>
<feature type="transmembrane region" description="Helical" evidence="1">
    <location>
        <begin position="45"/>
        <end position="65"/>
    </location>
</feature>
<evidence type="ECO:0000256" key="1">
    <source>
        <dbReference type="SAM" id="Phobius"/>
    </source>
</evidence>
<dbReference type="EMBL" id="BMLM01000001">
    <property type="protein sequence ID" value="GGN84990.1"/>
    <property type="molecule type" value="Genomic_DNA"/>
</dbReference>
<feature type="transmembrane region" description="Helical" evidence="1">
    <location>
        <begin position="12"/>
        <end position="33"/>
    </location>
</feature>
<feature type="transmembrane region" description="Helical" evidence="1">
    <location>
        <begin position="86"/>
        <end position="102"/>
    </location>
</feature>
<dbReference type="Proteomes" id="UP000626982">
    <property type="component" value="Unassembled WGS sequence"/>
</dbReference>
<sequence length="163" mass="17415">MKLTAHSKGELAFSGLLLALGIFVVIEAALIPIPLASSNVGPRFMPHFAGGLLILAAGWTIIELFRGHSVAPEESELTDPTQRFNAVRVAILLASVIGFAVLLDPLGYLIAAPLAFFGLLLAFGARRWWAMALVSIVLPVLVYLFFAKTLGIYLPEGVFAGIL</sequence>
<keyword evidence="1" id="KW-0472">Membrane</keyword>
<evidence type="ECO:0000313" key="3">
    <source>
        <dbReference type="EMBL" id="GGN84990.1"/>
    </source>
</evidence>
<evidence type="ECO:0000259" key="2">
    <source>
        <dbReference type="Pfam" id="PF07331"/>
    </source>
</evidence>
<organism evidence="3 4">
    <name type="scientific">Agrococcus terreus</name>
    <dbReference type="NCBI Taxonomy" id="574649"/>
    <lineage>
        <taxon>Bacteria</taxon>
        <taxon>Bacillati</taxon>
        <taxon>Actinomycetota</taxon>
        <taxon>Actinomycetes</taxon>
        <taxon>Micrococcales</taxon>
        <taxon>Microbacteriaceae</taxon>
        <taxon>Agrococcus</taxon>
    </lineage>
</organism>
<evidence type="ECO:0000313" key="4">
    <source>
        <dbReference type="Proteomes" id="UP000626982"/>
    </source>
</evidence>
<keyword evidence="1" id="KW-1133">Transmembrane helix</keyword>
<feature type="domain" description="DUF1468" evidence="2">
    <location>
        <begin position="13"/>
        <end position="155"/>
    </location>
</feature>